<accession>A0A562UT11</accession>
<proteinExistence type="predicted"/>
<comment type="caution">
    <text evidence="2">The sequence shown here is derived from an EMBL/GenBank/DDBJ whole genome shotgun (WGS) entry which is preliminary data.</text>
</comment>
<evidence type="ECO:0000256" key="1">
    <source>
        <dbReference type="SAM" id="MobiDB-lite"/>
    </source>
</evidence>
<name>A0A562UT11_9SPHN</name>
<reference evidence="2 3" key="1">
    <citation type="submission" date="2019-07" db="EMBL/GenBank/DDBJ databases">
        <title>Genomic Encyclopedia of Archaeal and Bacterial Type Strains, Phase II (KMG-II): from individual species to whole genera.</title>
        <authorList>
            <person name="Goeker M."/>
        </authorList>
    </citation>
    <scope>NUCLEOTIDE SEQUENCE [LARGE SCALE GENOMIC DNA]</scope>
    <source>
        <strain evidence="2 3">ATCC BAA-2084</strain>
    </source>
</reference>
<sequence length="166" mass="19204">MLIASLALAFSLQAMQTESPRENTSSPVISETWELAYDVAITPFIEDYRRCLNYGNRIARGVPDFEDQHRTDIPRCAKVYQESIKASNRMMDRRGRADQFTPEDVKRAFDTVGYIHVQRGRFIDDRFQQRRQVLAQYQATHQRSTAPLDDRTSLDLEEEAANNAED</sequence>
<dbReference type="AlphaFoldDB" id="A0A562UT11"/>
<protein>
    <submittedName>
        <fullName evidence="2">Uncharacterized protein</fullName>
    </submittedName>
</protein>
<feature type="compositionally biased region" description="Acidic residues" evidence="1">
    <location>
        <begin position="155"/>
        <end position="166"/>
    </location>
</feature>
<gene>
    <name evidence="2" type="ORF">JN10_0343</name>
</gene>
<keyword evidence="3" id="KW-1185">Reference proteome</keyword>
<evidence type="ECO:0000313" key="2">
    <source>
        <dbReference type="EMBL" id="TWJ08728.1"/>
    </source>
</evidence>
<dbReference type="EMBL" id="VLLK01000001">
    <property type="protein sequence ID" value="TWJ08728.1"/>
    <property type="molecule type" value="Genomic_DNA"/>
</dbReference>
<dbReference type="STRING" id="476157.GCA_001663155_00400"/>
<dbReference type="Proteomes" id="UP000320547">
    <property type="component" value="Unassembled WGS sequence"/>
</dbReference>
<feature type="region of interest" description="Disordered" evidence="1">
    <location>
        <begin position="138"/>
        <end position="166"/>
    </location>
</feature>
<organism evidence="2 3">
    <name type="scientific">Altererythrobacter ishigakiensis</name>
    <dbReference type="NCBI Taxonomy" id="476157"/>
    <lineage>
        <taxon>Bacteria</taxon>
        <taxon>Pseudomonadati</taxon>
        <taxon>Pseudomonadota</taxon>
        <taxon>Alphaproteobacteria</taxon>
        <taxon>Sphingomonadales</taxon>
        <taxon>Erythrobacteraceae</taxon>
        <taxon>Altererythrobacter</taxon>
    </lineage>
</organism>
<evidence type="ECO:0000313" key="3">
    <source>
        <dbReference type="Proteomes" id="UP000320547"/>
    </source>
</evidence>